<sequence length="191" mass="21599">MDTPLELTFTNMDGTPQLEALVHEKVAHLEKFADHINSCHVYVKAPHQRHKTGNLYGVHIEVRLPGNDLFVSSEKGDEPAHEHPEVAIRDAFHAMERELKEWKDRVKGEVKLHEGALQGKIVEIHYDEGYGQIIATDHRLIYFHRNSVVGGAFDDLKPRDAVELVVQTDESDIGPQASTVRPIGPMKYNPE</sequence>
<dbReference type="SUPFAM" id="SSF50249">
    <property type="entry name" value="Nucleic acid-binding proteins"/>
    <property type="match status" value="1"/>
</dbReference>
<reference evidence="1 2" key="1">
    <citation type="journal article" date="2021" name="Arch. Microbiol.">
        <title>Thalassobius aquimarinus sp. nov., isolated from the Sea of Japan seashore.</title>
        <authorList>
            <person name="Kurilenko V.V."/>
            <person name="Romanenko L.A."/>
            <person name="Chernysheva N.Y."/>
            <person name="Velansky P.V."/>
            <person name="Tekutyeva L.A."/>
            <person name="Isaeva M.P."/>
            <person name="Mikhailov V.V."/>
        </authorList>
    </citation>
    <scope>NUCLEOTIDE SEQUENCE [LARGE SCALE GENOMIC DNA]</scope>
    <source>
        <strain evidence="1 2">KMM 8518</strain>
    </source>
</reference>
<proteinExistence type="predicted"/>
<protein>
    <submittedName>
        <fullName evidence="1">HPF/RaiA family ribosome-associated protein</fullName>
    </submittedName>
</protein>
<dbReference type="InterPro" id="IPR003489">
    <property type="entry name" value="RHF/RaiA"/>
</dbReference>
<keyword evidence="2" id="KW-1185">Reference proteome</keyword>
<evidence type="ECO:0000313" key="2">
    <source>
        <dbReference type="Proteomes" id="UP001195941"/>
    </source>
</evidence>
<dbReference type="RefSeq" id="WP_212700023.1">
    <property type="nucleotide sequence ID" value="NZ_JADMKU010000003.1"/>
</dbReference>
<gene>
    <name evidence="1" type="ORF">IT775_05150</name>
</gene>
<dbReference type="Pfam" id="PF02482">
    <property type="entry name" value="Ribosomal_S30AE"/>
    <property type="match status" value="1"/>
</dbReference>
<dbReference type="Gene3D" id="2.40.50.140">
    <property type="entry name" value="Nucleic acid-binding proteins"/>
    <property type="match status" value="1"/>
</dbReference>
<dbReference type="EMBL" id="JADMKU010000003">
    <property type="protein sequence ID" value="MBR9650511.1"/>
    <property type="molecule type" value="Genomic_DNA"/>
</dbReference>
<dbReference type="InterPro" id="IPR036567">
    <property type="entry name" value="RHF-like"/>
</dbReference>
<accession>A0ABS5HNI3</accession>
<dbReference type="Gene3D" id="3.30.160.100">
    <property type="entry name" value="Ribosome hibernation promotion factor-like"/>
    <property type="match status" value="1"/>
</dbReference>
<name>A0ABS5HNI3_9RHOB</name>
<comment type="caution">
    <text evidence="1">The sequence shown here is derived from an EMBL/GenBank/DDBJ whole genome shotgun (WGS) entry which is preliminary data.</text>
</comment>
<dbReference type="InterPro" id="IPR012340">
    <property type="entry name" value="NA-bd_OB-fold"/>
</dbReference>
<dbReference type="SUPFAM" id="SSF69754">
    <property type="entry name" value="Ribosome binding protein Y (YfiA homologue)"/>
    <property type="match status" value="1"/>
</dbReference>
<dbReference type="Proteomes" id="UP001195941">
    <property type="component" value="Unassembled WGS sequence"/>
</dbReference>
<evidence type="ECO:0000313" key="1">
    <source>
        <dbReference type="EMBL" id="MBR9650511.1"/>
    </source>
</evidence>
<organism evidence="1 2">
    <name type="scientific">Thalassovita aquimarina</name>
    <dbReference type="NCBI Taxonomy" id="2785917"/>
    <lineage>
        <taxon>Bacteria</taxon>
        <taxon>Pseudomonadati</taxon>
        <taxon>Pseudomonadota</taxon>
        <taxon>Alphaproteobacteria</taxon>
        <taxon>Rhodobacterales</taxon>
        <taxon>Roseobacteraceae</taxon>
        <taxon>Thalassovita</taxon>
    </lineage>
</organism>